<keyword evidence="3" id="KW-1185">Reference proteome</keyword>
<organism evidence="2 3">
    <name type="scientific">Xylocopilactobacillus apicola</name>
    <dbReference type="NCBI Taxonomy" id="2932184"/>
    <lineage>
        <taxon>Bacteria</taxon>
        <taxon>Bacillati</taxon>
        <taxon>Bacillota</taxon>
        <taxon>Bacilli</taxon>
        <taxon>Lactobacillales</taxon>
        <taxon>Lactobacillaceae</taxon>
        <taxon>Xylocopilactobacillus</taxon>
    </lineage>
</organism>
<evidence type="ECO:0000313" key="2">
    <source>
        <dbReference type="EMBL" id="BDR57626.1"/>
    </source>
</evidence>
<protein>
    <submittedName>
        <fullName evidence="2">Phenazine biosynthesis protein PhzF</fullName>
    </submittedName>
</protein>
<dbReference type="Gene3D" id="3.10.310.10">
    <property type="entry name" value="Diaminopimelate Epimerase, Chain A, domain 1"/>
    <property type="match status" value="2"/>
</dbReference>
<dbReference type="PIRSF" id="PIRSF016184">
    <property type="entry name" value="PhzC_PhzF"/>
    <property type="match status" value="1"/>
</dbReference>
<dbReference type="KEGG" id="xap:XA3_00670"/>
<dbReference type="RefSeq" id="WP_317635582.1">
    <property type="nucleotide sequence ID" value="NZ_AP026802.1"/>
</dbReference>
<reference evidence="2 3" key="1">
    <citation type="journal article" date="2023" name="Microbiol. Spectr.">
        <title>Symbiosis of Carpenter Bees with Uncharacterized Lactic Acid Bacteria Showing NAD Auxotrophy.</title>
        <authorList>
            <person name="Kawasaki S."/>
            <person name="Ozawa K."/>
            <person name="Mori T."/>
            <person name="Yamamoto A."/>
            <person name="Ito M."/>
            <person name="Ohkuma M."/>
            <person name="Sakamoto M."/>
            <person name="Matsutani M."/>
        </authorList>
    </citation>
    <scope>NUCLEOTIDE SEQUENCE [LARGE SCALE GENOMIC DNA]</scope>
    <source>
        <strain evidence="2 3">XA3</strain>
    </source>
</reference>
<dbReference type="Pfam" id="PF02567">
    <property type="entry name" value="PhzC-PhzF"/>
    <property type="match status" value="1"/>
</dbReference>
<dbReference type="PANTHER" id="PTHR13774:SF32">
    <property type="entry name" value="ANTISENSE-ENHANCING SEQUENCE 1"/>
    <property type="match status" value="1"/>
</dbReference>
<proteinExistence type="predicted"/>
<gene>
    <name evidence="2" type="ORF">XA3_00670</name>
</gene>
<sequence>MPNGNVKFKEIDVFTKVPYKGNPVAVVMEGDNLSSSQMQQIANWIHLSETTFVCSPSNPEADYRLRIFSPNNELPFAGHPTIGSAHAVLESGLRPQHEDYVVQECGSGLVKIYQKGEQLFLTLPEPVKKEISFSRVKQLAEALGINETEIEIAEQINVGAVWDTVKLPSAKRVTNLLPNMNMLSKLIAPGVTGLTVFGPTDDNFSDFEVRSFAPNEGVDEDPVCGSGNGSVAVLIKEHHLINKNSYLATQGKCLGRDGRVEVKFTEDDQILLGGNAVSCIEGNLVLPG</sequence>
<evidence type="ECO:0000313" key="3">
    <source>
        <dbReference type="Proteomes" id="UP001321861"/>
    </source>
</evidence>
<dbReference type="GO" id="GO:0016853">
    <property type="term" value="F:isomerase activity"/>
    <property type="evidence" value="ECO:0007669"/>
    <property type="project" value="TreeGrafter"/>
</dbReference>
<dbReference type="PANTHER" id="PTHR13774">
    <property type="entry name" value="PHENAZINE BIOSYNTHESIS PROTEIN"/>
    <property type="match status" value="1"/>
</dbReference>
<feature type="active site" evidence="1">
    <location>
        <position position="49"/>
    </location>
</feature>
<dbReference type="InterPro" id="IPR003719">
    <property type="entry name" value="Phenazine_PhzF-like"/>
</dbReference>
<dbReference type="NCBIfam" id="TIGR00654">
    <property type="entry name" value="PhzF_family"/>
    <property type="match status" value="1"/>
</dbReference>
<evidence type="ECO:0000256" key="1">
    <source>
        <dbReference type="PIRSR" id="PIRSR016184-1"/>
    </source>
</evidence>
<name>A0AAU9D575_9LACO</name>
<dbReference type="EMBL" id="AP026802">
    <property type="protein sequence ID" value="BDR57626.1"/>
    <property type="molecule type" value="Genomic_DNA"/>
</dbReference>
<dbReference type="AlphaFoldDB" id="A0AAU9D575"/>
<dbReference type="SUPFAM" id="SSF54506">
    <property type="entry name" value="Diaminopimelate epimerase-like"/>
    <property type="match status" value="1"/>
</dbReference>
<dbReference type="Proteomes" id="UP001321861">
    <property type="component" value="Chromosome"/>
</dbReference>
<accession>A0AAU9D575</accession>
<dbReference type="GO" id="GO:0005737">
    <property type="term" value="C:cytoplasm"/>
    <property type="evidence" value="ECO:0007669"/>
    <property type="project" value="TreeGrafter"/>
</dbReference>